<organism evidence="7 8">
    <name type="scientific">Nematostella vectensis</name>
    <name type="common">Starlet sea anemone</name>
    <dbReference type="NCBI Taxonomy" id="45351"/>
    <lineage>
        <taxon>Eukaryota</taxon>
        <taxon>Metazoa</taxon>
        <taxon>Cnidaria</taxon>
        <taxon>Anthozoa</taxon>
        <taxon>Hexacorallia</taxon>
        <taxon>Actiniaria</taxon>
        <taxon>Edwardsiidae</taxon>
        <taxon>Nematostella</taxon>
    </lineage>
</organism>
<dbReference type="Proteomes" id="UP000001593">
    <property type="component" value="Unassembled WGS sequence"/>
</dbReference>
<protein>
    <recommendedName>
        <fullName evidence="6">Zinc finger PHD-type domain-containing protein</fullName>
    </recommendedName>
</protein>
<dbReference type="Pfam" id="PF00628">
    <property type="entry name" value="PHD"/>
    <property type="match status" value="1"/>
</dbReference>
<dbReference type="InterPro" id="IPR013083">
    <property type="entry name" value="Znf_RING/FYVE/PHD"/>
</dbReference>
<keyword evidence="4" id="KW-0862">Zinc</keyword>
<dbReference type="EMBL" id="DS469633">
    <property type="protein sequence ID" value="EDO38102.1"/>
    <property type="molecule type" value="Genomic_DNA"/>
</dbReference>
<keyword evidence="3" id="KW-0863">Zinc-finger</keyword>
<evidence type="ECO:0000256" key="3">
    <source>
        <dbReference type="ARBA" id="ARBA00022771"/>
    </source>
</evidence>
<accession>A7SDZ8</accession>
<evidence type="ECO:0000256" key="1">
    <source>
        <dbReference type="ARBA" id="ARBA00004123"/>
    </source>
</evidence>
<reference evidence="7 8" key="1">
    <citation type="journal article" date="2007" name="Science">
        <title>Sea anemone genome reveals ancestral eumetazoan gene repertoire and genomic organization.</title>
        <authorList>
            <person name="Putnam N.H."/>
            <person name="Srivastava M."/>
            <person name="Hellsten U."/>
            <person name="Dirks B."/>
            <person name="Chapman J."/>
            <person name="Salamov A."/>
            <person name="Terry A."/>
            <person name="Shapiro H."/>
            <person name="Lindquist E."/>
            <person name="Kapitonov V.V."/>
            <person name="Jurka J."/>
            <person name="Genikhovich G."/>
            <person name="Grigoriev I.V."/>
            <person name="Lucas S.M."/>
            <person name="Steele R.E."/>
            <person name="Finnerty J.R."/>
            <person name="Technau U."/>
            <person name="Martindale M.Q."/>
            <person name="Rokhsar D.S."/>
        </authorList>
    </citation>
    <scope>NUCLEOTIDE SEQUENCE [LARGE SCALE GENOMIC DNA]</scope>
    <source>
        <strain evidence="8">CH2 X CH6</strain>
    </source>
</reference>
<evidence type="ECO:0000256" key="2">
    <source>
        <dbReference type="ARBA" id="ARBA00022723"/>
    </source>
</evidence>
<dbReference type="Gene3D" id="3.30.40.10">
    <property type="entry name" value="Zinc/RING finger domain, C3HC4 (zinc finger)"/>
    <property type="match status" value="1"/>
</dbReference>
<dbReference type="HOGENOM" id="CLU_205476_0_0_1"/>
<gene>
    <name evidence="7" type="ORF">NEMVEDRAFT_v1g114761</name>
</gene>
<dbReference type="InParanoid" id="A7SDZ8"/>
<name>A7SDZ8_NEMVE</name>
<dbReference type="PANTHER" id="PTHR46174">
    <property type="entry name" value="CXXC-TYPE ZINC FINGER PROTEIN 1"/>
    <property type="match status" value="1"/>
</dbReference>
<dbReference type="GO" id="GO:0048188">
    <property type="term" value="C:Set1C/COMPASS complex"/>
    <property type="evidence" value="ECO:0007669"/>
    <property type="project" value="InterPro"/>
</dbReference>
<comment type="subcellular location">
    <subcellularLocation>
        <location evidence="1">Nucleus</location>
    </subcellularLocation>
</comment>
<evidence type="ECO:0000313" key="8">
    <source>
        <dbReference type="Proteomes" id="UP000001593"/>
    </source>
</evidence>
<dbReference type="InterPro" id="IPR011011">
    <property type="entry name" value="Znf_FYVE_PHD"/>
</dbReference>
<dbReference type="SUPFAM" id="SSF57903">
    <property type="entry name" value="FYVE/PHD zinc finger"/>
    <property type="match status" value="1"/>
</dbReference>
<dbReference type="AlphaFoldDB" id="A7SDZ8"/>
<dbReference type="STRING" id="45351.A7SDZ8"/>
<evidence type="ECO:0000313" key="7">
    <source>
        <dbReference type="EMBL" id="EDO38102.1"/>
    </source>
</evidence>
<proteinExistence type="predicted"/>
<dbReference type="SMART" id="SM00249">
    <property type="entry name" value="PHD"/>
    <property type="match status" value="1"/>
</dbReference>
<keyword evidence="2" id="KW-0479">Metal-binding</keyword>
<feature type="domain" description="Zinc finger PHD-type" evidence="6">
    <location>
        <begin position="12"/>
        <end position="59"/>
    </location>
</feature>
<dbReference type="InterPro" id="IPR019787">
    <property type="entry name" value="Znf_PHD-finger"/>
</dbReference>
<evidence type="ECO:0000256" key="4">
    <source>
        <dbReference type="ARBA" id="ARBA00022833"/>
    </source>
</evidence>
<keyword evidence="5" id="KW-0539">Nucleus</keyword>
<dbReference type="eggNOG" id="KOG1632">
    <property type="taxonomic scope" value="Eukaryota"/>
</dbReference>
<evidence type="ECO:0000259" key="6">
    <source>
        <dbReference type="SMART" id="SM00249"/>
    </source>
</evidence>
<dbReference type="GO" id="GO:0008270">
    <property type="term" value="F:zinc ion binding"/>
    <property type="evidence" value="ECO:0007669"/>
    <property type="project" value="UniProtKB-KW"/>
</dbReference>
<evidence type="ECO:0000256" key="5">
    <source>
        <dbReference type="ARBA" id="ARBA00023242"/>
    </source>
</evidence>
<dbReference type="PANTHER" id="PTHR46174:SF1">
    <property type="entry name" value="CXXC-TYPE ZINC FINGER PROTEIN 1"/>
    <property type="match status" value="1"/>
</dbReference>
<dbReference type="InterPro" id="IPR001965">
    <property type="entry name" value="Znf_PHD"/>
</dbReference>
<keyword evidence="8" id="KW-1185">Reference proteome</keyword>
<dbReference type="PhylomeDB" id="A7SDZ8"/>
<sequence length="61" mass="7280">MTKTNLKFFLLGRQPEDERFMVCCDNCDEWYHGECLGMSTEDIEMYKNPEQDFICPFCIIT</sequence>
<dbReference type="InterPro" id="IPR037869">
    <property type="entry name" value="Spp1/CFP1"/>
</dbReference>